<protein>
    <recommendedName>
        <fullName evidence="4">Superinfection immunity protein</fullName>
    </recommendedName>
</protein>
<organism evidence="2 3">
    <name type="scientific">Amylibacter marinus</name>
    <dbReference type="NCBI Taxonomy" id="1475483"/>
    <lineage>
        <taxon>Bacteria</taxon>
        <taxon>Pseudomonadati</taxon>
        <taxon>Pseudomonadota</taxon>
        <taxon>Alphaproteobacteria</taxon>
        <taxon>Rhodobacterales</taxon>
        <taxon>Paracoccaceae</taxon>
        <taxon>Amylibacter</taxon>
    </lineage>
</organism>
<dbReference type="EMBL" id="BSNN01000002">
    <property type="protein sequence ID" value="GLQ34786.1"/>
    <property type="molecule type" value="Genomic_DNA"/>
</dbReference>
<keyword evidence="1" id="KW-1133">Transmembrane helix</keyword>
<reference evidence="3" key="1">
    <citation type="journal article" date="2019" name="Int. J. Syst. Evol. Microbiol.">
        <title>The Global Catalogue of Microorganisms (GCM) 10K type strain sequencing project: providing services to taxonomists for standard genome sequencing and annotation.</title>
        <authorList>
            <consortium name="The Broad Institute Genomics Platform"/>
            <consortium name="The Broad Institute Genome Sequencing Center for Infectious Disease"/>
            <person name="Wu L."/>
            <person name="Ma J."/>
        </authorList>
    </citation>
    <scope>NUCLEOTIDE SEQUENCE [LARGE SCALE GENOMIC DNA]</scope>
    <source>
        <strain evidence="3">NBRC 110140</strain>
    </source>
</reference>
<accession>A0ABQ5VTS5</accession>
<keyword evidence="1" id="KW-0812">Transmembrane</keyword>
<evidence type="ECO:0008006" key="4">
    <source>
        <dbReference type="Google" id="ProtNLM"/>
    </source>
</evidence>
<proteinExistence type="predicted"/>
<gene>
    <name evidence="2" type="ORF">GCM10007939_10690</name>
</gene>
<keyword evidence="3" id="KW-1185">Reference proteome</keyword>
<dbReference type="Proteomes" id="UP001156694">
    <property type="component" value="Unassembled WGS sequence"/>
</dbReference>
<evidence type="ECO:0000256" key="1">
    <source>
        <dbReference type="SAM" id="Phobius"/>
    </source>
</evidence>
<dbReference type="RefSeq" id="WP_284376759.1">
    <property type="nucleotide sequence ID" value="NZ_BSNN01000002.1"/>
</dbReference>
<evidence type="ECO:0000313" key="2">
    <source>
        <dbReference type="EMBL" id="GLQ34786.1"/>
    </source>
</evidence>
<feature type="transmembrane region" description="Helical" evidence="1">
    <location>
        <begin position="41"/>
        <end position="65"/>
    </location>
</feature>
<sequence length="73" mass="8225">MVSGIAQYGSLASQIIPFAMMFVLFGLPLVFLTLRSGVSKFWMLLLIIPVLGWAMLLWMLTFVTWPSQEESAK</sequence>
<name>A0ABQ5VTS5_9RHOB</name>
<feature type="transmembrane region" description="Helical" evidence="1">
    <location>
        <begin position="15"/>
        <end position="34"/>
    </location>
</feature>
<comment type="caution">
    <text evidence="2">The sequence shown here is derived from an EMBL/GenBank/DDBJ whole genome shotgun (WGS) entry which is preliminary data.</text>
</comment>
<evidence type="ECO:0000313" key="3">
    <source>
        <dbReference type="Proteomes" id="UP001156694"/>
    </source>
</evidence>
<keyword evidence="1" id="KW-0472">Membrane</keyword>